<dbReference type="InterPro" id="IPR029063">
    <property type="entry name" value="SAM-dependent_MTases_sf"/>
</dbReference>
<comment type="similarity">
    <text evidence="1 6">Belongs to the class I-like SAM-binding methyltransferase superfamily. RsmB/NOP family.</text>
</comment>
<dbReference type="CDD" id="cd21150">
    <property type="entry name" value="PUA_NSun6-like"/>
    <property type="match status" value="1"/>
</dbReference>
<keyword evidence="9" id="KW-1185">Reference proteome</keyword>
<feature type="binding site" evidence="6">
    <location>
        <begin position="207"/>
        <end position="213"/>
    </location>
    <ligand>
        <name>S-adenosyl-L-methionine</name>
        <dbReference type="ChEBI" id="CHEBI:59789"/>
    </ligand>
</feature>
<keyword evidence="2 6" id="KW-0489">Methyltransferase</keyword>
<dbReference type="GO" id="GO:0008173">
    <property type="term" value="F:RNA methyltransferase activity"/>
    <property type="evidence" value="ECO:0007669"/>
    <property type="project" value="InterPro"/>
</dbReference>
<evidence type="ECO:0000256" key="5">
    <source>
        <dbReference type="ARBA" id="ARBA00022884"/>
    </source>
</evidence>
<evidence type="ECO:0000256" key="4">
    <source>
        <dbReference type="ARBA" id="ARBA00022691"/>
    </source>
</evidence>
<dbReference type="PRINTS" id="PR02008">
    <property type="entry name" value="RCMTFAMILY"/>
</dbReference>
<feature type="domain" description="SAM-dependent MTase RsmB/NOP-type" evidence="7">
    <location>
        <begin position="112"/>
        <end position="416"/>
    </location>
</feature>
<dbReference type="PROSITE" id="PS50890">
    <property type="entry name" value="PUA"/>
    <property type="match status" value="1"/>
</dbReference>
<dbReference type="Gene3D" id="3.40.50.150">
    <property type="entry name" value="Vaccinia Virus protein VP39"/>
    <property type="match status" value="1"/>
</dbReference>
<comment type="caution">
    <text evidence="8">The sequence shown here is derived from an EMBL/GenBank/DDBJ whole genome shotgun (WGS) entry which is preliminary data.</text>
</comment>
<dbReference type="AlphaFoldDB" id="A0A821V784"/>
<dbReference type="SUPFAM" id="SSF53335">
    <property type="entry name" value="S-adenosyl-L-methionine-dependent methyltransferases"/>
    <property type="match status" value="1"/>
</dbReference>
<keyword evidence="3 6" id="KW-0808">Transferase</keyword>
<dbReference type="PANTHER" id="PTHR22807">
    <property type="entry name" value="NOP2 YEAST -RELATED NOL1/NOP2/FMU SUN DOMAIN-CONTAINING"/>
    <property type="match status" value="1"/>
</dbReference>
<accession>A0A821V784</accession>
<keyword evidence="5 6" id="KW-0694">RNA-binding</keyword>
<organism evidence="8 9">
    <name type="scientific">Pieris macdunnoughi</name>
    <dbReference type="NCBI Taxonomy" id="345717"/>
    <lineage>
        <taxon>Eukaryota</taxon>
        <taxon>Metazoa</taxon>
        <taxon>Ecdysozoa</taxon>
        <taxon>Arthropoda</taxon>
        <taxon>Hexapoda</taxon>
        <taxon>Insecta</taxon>
        <taxon>Pterygota</taxon>
        <taxon>Neoptera</taxon>
        <taxon>Endopterygota</taxon>
        <taxon>Lepidoptera</taxon>
        <taxon>Glossata</taxon>
        <taxon>Ditrysia</taxon>
        <taxon>Papilionoidea</taxon>
        <taxon>Pieridae</taxon>
        <taxon>Pierinae</taxon>
        <taxon>Pieris</taxon>
    </lineage>
</organism>
<gene>
    <name evidence="8" type="ORF">PMACD_LOCUS11489</name>
</gene>
<dbReference type="CDD" id="cd02440">
    <property type="entry name" value="AdoMet_MTases"/>
    <property type="match status" value="1"/>
</dbReference>
<dbReference type="InterPro" id="IPR018314">
    <property type="entry name" value="RsmB/NOL1/NOP2-like_CS"/>
</dbReference>
<dbReference type="PROSITE" id="PS51686">
    <property type="entry name" value="SAM_MT_RSMB_NOP"/>
    <property type="match status" value="1"/>
</dbReference>
<evidence type="ECO:0000313" key="9">
    <source>
        <dbReference type="Proteomes" id="UP000663880"/>
    </source>
</evidence>
<evidence type="ECO:0000256" key="3">
    <source>
        <dbReference type="ARBA" id="ARBA00022679"/>
    </source>
</evidence>
<dbReference type="PANTHER" id="PTHR22807:SF34">
    <property type="entry name" value="TRNA (CYTOSINE(72)-C(5))-METHYLTRANSFERASE NSUN6"/>
    <property type="match status" value="1"/>
</dbReference>
<feature type="active site" description="Nucleophile" evidence="6">
    <location>
        <position position="337"/>
    </location>
</feature>
<dbReference type="OrthoDB" id="260824at2759"/>
<reference evidence="8" key="1">
    <citation type="submission" date="2021-02" db="EMBL/GenBank/DDBJ databases">
        <authorList>
            <person name="Steward A R."/>
        </authorList>
    </citation>
    <scope>NUCLEOTIDE SEQUENCE</scope>
</reference>
<protein>
    <recommendedName>
        <fullName evidence="7">SAM-dependent MTase RsmB/NOP-type domain-containing protein</fullName>
    </recommendedName>
</protein>
<feature type="binding site" evidence="6">
    <location>
        <position position="231"/>
    </location>
    <ligand>
        <name>S-adenosyl-L-methionine</name>
        <dbReference type="ChEBI" id="CHEBI:59789"/>
    </ligand>
</feature>
<evidence type="ECO:0000256" key="6">
    <source>
        <dbReference type="PROSITE-ProRule" id="PRU01023"/>
    </source>
</evidence>
<name>A0A821V784_9NEOP</name>
<dbReference type="InterPro" id="IPR023267">
    <property type="entry name" value="RCMT"/>
</dbReference>
<evidence type="ECO:0000313" key="8">
    <source>
        <dbReference type="EMBL" id="CAF4903488.1"/>
    </source>
</evidence>
<evidence type="ECO:0000256" key="1">
    <source>
        <dbReference type="ARBA" id="ARBA00007494"/>
    </source>
</evidence>
<dbReference type="EMBL" id="CAJOBZ010000039">
    <property type="protein sequence ID" value="CAF4903488.1"/>
    <property type="molecule type" value="Genomic_DNA"/>
</dbReference>
<dbReference type="Pfam" id="PF01189">
    <property type="entry name" value="Methyltr_RsmB-F"/>
    <property type="match status" value="1"/>
</dbReference>
<dbReference type="Proteomes" id="UP000663880">
    <property type="component" value="Unassembled WGS sequence"/>
</dbReference>
<dbReference type="InterPro" id="IPR001678">
    <property type="entry name" value="MeTrfase_RsmB-F_NOP2_dom"/>
</dbReference>
<dbReference type="InterPro" id="IPR049560">
    <property type="entry name" value="MeTrfase_RsmB-F_NOP2_cat"/>
</dbReference>
<dbReference type="GO" id="GO:0003723">
    <property type="term" value="F:RNA binding"/>
    <property type="evidence" value="ECO:0007669"/>
    <property type="project" value="UniProtKB-UniRule"/>
</dbReference>
<keyword evidence="4 6" id="KW-0949">S-adenosyl-L-methionine</keyword>
<feature type="binding site" evidence="6">
    <location>
        <position position="258"/>
    </location>
    <ligand>
        <name>S-adenosyl-L-methionine</name>
        <dbReference type="ChEBI" id="CHEBI:59789"/>
    </ligand>
</feature>
<dbReference type="PROSITE" id="PS01153">
    <property type="entry name" value="NOL1_NOP2_SUN"/>
    <property type="match status" value="1"/>
</dbReference>
<proteinExistence type="inferred from homology"/>
<dbReference type="GO" id="GO:0001510">
    <property type="term" value="P:RNA methylation"/>
    <property type="evidence" value="ECO:0007669"/>
    <property type="project" value="InterPro"/>
</dbReference>
<evidence type="ECO:0000256" key="2">
    <source>
        <dbReference type="ARBA" id="ARBA00022603"/>
    </source>
</evidence>
<evidence type="ECO:0000259" key="7">
    <source>
        <dbReference type="PROSITE" id="PS51686"/>
    </source>
</evidence>
<sequence>MDDSVSNWLEKTPNHTCFRINRLKGFNIQKLEHILLSQRNTLNLNEIPQYFFVRPDCLIIYQWPETIVREKGKHEVIVDAACGAAVLRGSHVYAPGVLGLPSGCTLDALVDIYADLDEKCKRGLKVEYLGNKKYVGTGYLKKLRSHLFDEGIQPSGVAVETVCPESKLVVVNETCFSSGHVVLQNLPSIVCGWVVNPQPNEKILDMCAAPGNKTTHLGEMSYNKAFITAIDRTEKKVELIKKNCKMQDLTCINAFAYDSRKIHSESGSESGPPPYSSNYFDKILLDAPCSGLGQRPRLISNNMSPKMLQSYKYVQRKLFEAAVKVLKEGGKLVYSTCTITIEENEGLVKWALDNFPNIKLISADPLCGGPGLANSGLTDTERAMVQRFGPQEDPLRPVDSIYKNSIGFFIAAFEKLDNN</sequence>
<feature type="binding site" evidence="6">
    <location>
        <position position="286"/>
    </location>
    <ligand>
        <name>S-adenosyl-L-methionine</name>
        <dbReference type="ChEBI" id="CHEBI:59789"/>
    </ligand>
</feature>